<feature type="region of interest" description="Disordered" evidence="1">
    <location>
        <begin position="270"/>
        <end position="290"/>
    </location>
</feature>
<dbReference type="AlphaFoldDB" id="A0A8S1J3D1"/>
<reference evidence="4" key="1">
    <citation type="submission" date="2020-12" db="EMBL/GenBank/DDBJ databases">
        <authorList>
            <person name="Iha C."/>
        </authorList>
    </citation>
    <scope>NUCLEOTIDE SEQUENCE</scope>
</reference>
<keyword evidence="2" id="KW-0472">Membrane</keyword>
<dbReference type="EMBL" id="CAJHUC010001696">
    <property type="protein sequence ID" value="CAD7702059.1"/>
    <property type="molecule type" value="Genomic_DNA"/>
</dbReference>
<feature type="transmembrane region" description="Helical" evidence="2">
    <location>
        <begin position="705"/>
        <end position="729"/>
    </location>
</feature>
<feature type="transmembrane region" description="Helical" evidence="2">
    <location>
        <begin position="163"/>
        <end position="188"/>
    </location>
</feature>
<feature type="chain" id="PRO_5035752695" description="Transmembrane protein" evidence="3">
    <location>
        <begin position="40"/>
        <end position="749"/>
    </location>
</feature>
<feature type="region of interest" description="Disordered" evidence="1">
    <location>
        <begin position="390"/>
        <end position="420"/>
    </location>
</feature>
<keyword evidence="5" id="KW-1185">Reference proteome</keyword>
<evidence type="ECO:0000256" key="1">
    <source>
        <dbReference type="SAM" id="MobiDB-lite"/>
    </source>
</evidence>
<dbReference type="Proteomes" id="UP000708148">
    <property type="component" value="Unassembled WGS sequence"/>
</dbReference>
<feature type="transmembrane region" description="Helical" evidence="2">
    <location>
        <begin position="655"/>
        <end position="672"/>
    </location>
</feature>
<organism evidence="4 5">
    <name type="scientific">Ostreobium quekettii</name>
    <dbReference type="NCBI Taxonomy" id="121088"/>
    <lineage>
        <taxon>Eukaryota</taxon>
        <taxon>Viridiplantae</taxon>
        <taxon>Chlorophyta</taxon>
        <taxon>core chlorophytes</taxon>
        <taxon>Ulvophyceae</taxon>
        <taxon>TCBD clade</taxon>
        <taxon>Bryopsidales</taxon>
        <taxon>Ostreobineae</taxon>
        <taxon>Ostreobiaceae</taxon>
        <taxon>Ostreobium</taxon>
    </lineage>
</organism>
<proteinExistence type="predicted"/>
<accession>A0A8S1J3D1</accession>
<name>A0A8S1J3D1_9CHLO</name>
<keyword evidence="2" id="KW-1133">Transmembrane helix</keyword>
<feature type="signal peptide" evidence="3">
    <location>
        <begin position="1"/>
        <end position="39"/>
    </location>
</feature>
<comment type="caution">
    <text evidence="4">The sequence shown here is derived from an EMBL/GenBank/DDBJ whole genome shotgun (WGS) entry which is preliminary data.</text>
</comment>
<keyword evidence="2" id="KW-0812">Transmembrane</keyword>
<evidence type="ECO:0000313" key="5">
    <source>
        <dbReference type="Proteomes" id="UP000708148"/>
    </source>
</evidence>
<feature type="transmembrane region" description="Helical" evidence="2">
    <location>
        <begin position="630"/>
        <end position="649"/>
    </location>
</feature>
<evidence type="ECO:0000256" key="2">
    <source>
        <dbReference type="SAM" id="Phobius"/>
    </source>
</evidence>
<sequence>MPRAAYALTTKQPRARGPPLRSSLPLLLLCAALLHRIAANADSSDASVQAIHRDESDDLHVPDSVSPRRVAPIDPAALAPLGPCSAQGRRITSRSRSPECKEGDFGTSLNLGVTGGEEEREWRLEDGGERGGRAGEGFCGPNGEQISDRRWLAKMQNAGVPPWVAWVRSGVAYGLGFVTGCGALLWALRRAGGGGRRRRGRRRGVAGKRRQREELSSPGRWPALVCKRRHREGGANGEKRAQGPAPLDRGIAAGDYDSWELIDDAGRASSGQGCRLQPSRKHLKDGQERDWAPVGGADESGAEIGGWCTESGKGGLFCEETGPSCGAQSNDGFEGRHPVWAVPGAPNGSYPAFLSNSEASVPPFGSAKLIFPANEARSNAARCFAFQAGPEAQGGRQAGRRRAGGRRVASPALMGPSGGRAAARESVAAGSAAFSSVLEAPGLELSGGLWSSESGGSGGRALRPSEASQGSSVSLQELQAMQETIDRLTEVMETMVRPLTALAWCGNQLALHTQWIVPQVQSMASVAAWFAAKENEKEEWLGLVDYLAWGTMVMNLALLVCAVCFGRWHDVLDCSVHWRWYQMGNSARQVLWCYIKEPGLFVLGGWGLFKGWRALSRCLLSRSRPLAMPLLFTSLALCGAVVSALVSFLGGSWTVAAVLWGVYCTLSTAGLRRARAQMHRSKAASSHSTSPAGGPRGRTGVLGSLLDGVLFPLTMSFLLPLVMGILPFWDKGVLDALQGWLGARRWEYW</sequence>
<evidence type="ECO:0000256" key="3">
    <source>
        <dbReference type="SAM" id="SignalP"/>
    </source>
</evidence>
<evidence type="ECO:0000313" key="4">
    <source>
        <dbReference type="EMBL" id="CAD7702059.1"/>
    </source>
</evidence>
<feature type="compositionally biased region" description="Basic residues" evidence="1">
    <location>
        <begin position="195"/>
        <end position="210"/>
    </location>
</feature>
<dbReference type="OrthoDB" id="579531at2759"/>
<feature type="region of interest" description="Disordered" evidence="1">
    <location>
        <begin position="84"/>
        <end position="108"/>
    </location>
</feature>
<feature type="region of interest" description="Disordered" evidence="1">
    <location>
        <begin position="194"/>
        <end position="249"/>
    </location>
</feature>
<gene>
    <name evidence="4" type="ORF">OSTQU699_LOCUS7416</name>
</gene>
<keyword evidence="3" id="KW-0732">Signal</keyword>
<evidence type="ECO:0008006" key="6">
    <source>
        <dbReference type="Google" id="ProtNLM"/>
    </source>
</evidence>
<feature type="transmembrane region" description="Helical" evidence="2">
    <location>
        <begin position="546"/>
        <end position="569"/>
    </location>
</feature>
<protein>
    <recommendedName>
        <fullName evidence="6">Transmembrane protein</fullName>
    </recommendedName>
</protein>